<gene>
    <name evidence="2" type="ORF">I603_2388</name>
</gene>
<reference evidence="2 3" key="1">
    <citation type="submission" date="2016-06" db="EMBL/GenBank/DDBJ databases">
        <title>Genome sequence of Porphyrobacter dokdonensis DSW-74.</title>
        <authorList>
            <person name="Kim J.F."/>
            <person name="Song J.Y."/>
        </authorList>
    </citation>
    <scope>NUCLEOTIDE SEQUENCE [LARGE SCALE GENOMIC DNA]</scope>
    <source>
        <strain evidence="2 3">DSW-74</strain>
    </source>
</reference>
<accession>A0A1A7BFA5</accession>
<evidence type="ECO:0000256" key="1">
    <source>
        <dbReference type="SAM" id="MobiDB-lite"/>
    </source>
</evidence>
<dbReference type="EMBL" id="LZYB01000006">
    <property type="protein sequence ID" value="OBV10426.1"/>
    <property type="molecule type" value="Genomic_DNA"/>
</dbReference>
<proteinExistence type="predicted"/>
<sequence>MPDGASKPANFLLSSDRDGRDWTRSGISREKIGVKMRSGDDVVSK</sequence>
<dbReference type="Proteomes" id="UP000092484">
    <property type="component" value="Unassembled WGS sequence"/>
</dbReference>
<name>A0A1A7BFA5_9SPHN</name>
<evidence type="ECO:0000313" key="3">
    <source>
        <dbReference type="Proteomes" id="UP000092484"/>
    </source>
</evidence>
<dbReference type="AlphaFoldDB" id="A0A1A7BFA5"/>
<protein>
    <submittedName>
        <fullName evidence="2">Uncharacterized protein</fullName>
    </submittedName>
</protein>
<comment type="caution">
    <text evidence="2">The sequence shown here is derived from an EMBL/GenBank/DDBJ whole genome shotgun (WGS) entry which is preliminary data.</text>
</comment>
<feature type="region of interest" description="Disordered" evidence="1">
    <location>
        <begin position="1"/>
        <end position="24"/>
    </location>
</feature>
<evidence type="ECO:0000313" key="2">
    <source>
        <dbReference type="EMBL" id="OBV10426.1"/>
    </source>
</evidence>
<feature type="compositionally biased region" description="Basic and acidic residues" evidence="1">
    <location>
        <begin position="15"/>
        <end position="24"/>
    </location>
</feature>
<organism evidence="2 3">
    <name type="scientific">Erythrobacter dokdonensis DSW-74</name>
    <dbReference type="NCBI Taxonomy" id="1300349"/>
    <lineage>
        <taxon>Bacteria</taxon>
        <taxon>Pseudomonadati</taxon>
        <taxon>Pseudomonadota</taxon>
        <taxon>Alphaproteobacteria</taxon>
        <taxon>Sphingomonadales</taxon>
        <taxon>Erythrobacteraceae</taxon>
        <taxon>Erythrobacter/Porphyrobacter group</taxon>
        <taxon>Erythrobacter</taxon>
    </lineage>
</organism>
<dbReference type="STRING" id="1300349.I603_2388"/>
<keyword evidence="3" id="KW-1185">Reference proteome</keyword>